<dbReference type="PANTHER" id="PTHR42840">
    <property type="entry name" value="NAD(P)-BINDING ROSSMANN-FOLD SUPERFAMILY PROTEIN-RELATED"/>
    <property type="match status" value="1"/>
</dbReference>
<evidence type="ECO:0000313" key="5">
    <source>
        <dbReference type="Proteomes" id="UP000054321"/>
    </source>
</evidence>
<evidence type="ECO:0000259" key="3">
    <source>
        <dbReference type="Pfam" id="PF22725"/>
    </source>
</evidence>
<dbReference type="Gene3D" id="3.30.360.10">
    <property type="entry name" value="Dihydrodipicolinate Reductase, domain 2"/>
    <property type="match status" value="1"/>
</dbReference>
<dbReference type="SUPFAM" id="SSF55347">
    <property type="entry name" value="Glyceraldehyde-3-phosphate dehydrogenase-like, C-terminal domain"/>
    <property type="match status" value="1"/>
</dbReference>
<dbReference type="Proteomes" id="UP000054321">
    <property type="component" value="Unassembled WGS sequence"/>
</dbReference>
<feature type="domain" description="Gfo/Idh/MocA-like oxidoreductase N-terminal" evidence="2">
    <location>
        <begin position="3"/>
        <end position="126"/>
    </location>
</feature>
<dbReference type="PANTHER" id="PTHR42840:SF5">
    <property type="entry name" value="NAD(P)-BINDING ROSSMANN-FOLD SUPERFAMILY PROTEIN"/>
    <property type="match status" value="1"/>
</dbReference>
<dbReference type="InterPro" id="IPR055170">
    <property type="entry name" value="GFO_IDH_MocA-like_dom"/>
</dbReference>
<dbReference type="STRING" id="913774.A0A0C3CV25"/>
<keyword evidence="5" id="KW-1185">Reference proteome</keyword>
<name>A0A0C3CV25_OIDMZ</name>
<dbReference type="Pfam" id="PF22725">
    <property type="entry name" value="GFO_IDH_MocA_C3"/>
    <property type="match status" value="1"/>
</dbReference>
<dbReference type="GO" id="GO:0005737">
    <property type="term" value="C:cytoplasm"/>
    <property type="evidence" value="ECO:0007669"/>
    <property type="project" value="TreeGrafter"/>
</dbReference>
<dbReference type="EMBL" id="KN832874">
    <property type="protein sequence ID" value="KIN02849.1"/>
    <property type="molecule type" value="Genomic_DNA"/>
</dbReference>
<dbReference type="InParanoid" id="A0A0C3CV25"/>
<dbReference type="AlphaFoldDB" id="A0A0C3CV25"/>
<feature type="domain" description="GFO/IDH/MocA-like oxidoreductase" evidence="3">
    <location>
        <begin position="148"/>
        <end position="270"/>
    </location>
</feature>
<dbReference type="GO" id="GO:0006740">
    <property type="term" value="P:NADPH regeneration"/>
    <property type="evidence" value="ECO:0007669"/>
    <property type="project" value="TreeGrafter"/>
</dbReference>
<dbReference type="Gene3D" id="3.40.50.720">
    <property type="entry name" value="NAD(P)-binding Rossmann-like Domain"/>
    <property type="match status" value="1"/>
</dbReference>
<reference evidence="5" key="2">
    <citation type="submission" date="2015-01" db="EMBL/GenBank/DDBJ databases">
        <title>Evolutionary Origins and Diversification of the Mycorrhizal Mutualists.</title>
        <authorList>
            <consortium name="DOE Joint Genome Institute"/>
            <consortium name="Mycorrhizal Genomics Consortium"/>
            <person name="Kohler A."/>
            <person name="Kuo A."/>
            <person name="Nagy L.G."/>
            <person name="Floudas D."/>
            <person name="Copeland A."/>
            <person name="Barry K.W."/>
            <person name="Cichocki N."/>
            <person name="Veneault-Fourrey C."/>
            <person name="LaButti K."/>
            <person name="Lindquist E.A."/>
            <person name="Lipzen A."/>
            <person name="Lundell T."/>
            <person name="Morin E."/>
            <person name="Murat C."/>
            <person name="Riley R."/>
            <person name="Ohm R."/>
            <person name="Sun H."/>
            <person name="Tunlid A."/>
            <person name="Henrissat B."/>
            <person name="Grigoriev I.V."/>
            <person name="Hibbett D.S."/>
            <person name="Martin F."/>
        </authorList>
    </citation>
    <scope>NUCLEOTIDE SEQUENCE [LARGE SCALE GENOMIC DNA]</scope>
    <source>
        <strain evidence="5">Zn</strain>
    </source>
</reference>
<evidence type="ECO:0000256" key="1">
    <source>
        <dbReference type="ARBA" id="ARBA00010928"/>
    </source>
</evidence>
<proteinExistence type="inferred from homology"/>
<evidence type="ECO:0000313" key="4">
    <source>
        <dbReference type="EMBL" id="KIN02849.1"/>
    </source>
</evidence>
<dbReference type="GO" id="GO:0000166">
    <property type="term" value="F:nucleotide binding"/>
    <property type="evidence" value="ECO:0007669"/>
    <property type="project" value="InterPro"/>
</dbReference>
<dbReference type="InterPro" id="IPR000683">
    <property type="entry name" value="Gfo/Idh/MocA-like_OxRdtase_N"/>
</dbReference>
<evidence type="ECO:0000259" key="2">
    <source>
        <dbReference type="Pfam" id="PF01408"/>
    </source>
</evidence>
<reference evidence="4 5" key="1">
    <citation type="submission" date="2014-04" db="EMBL/GenBank/DDBJ databases">
        <authorList>
            <consortium name="DOE Joint Genome Institute"/>
            <person name="Kuo A."/>
            <person name="Martino E."/>
            <person name="Perotto S."/>
            <person name="Kohler A."/>
            <person name="Nagy L.G."/>
            <person name="Floudas D."/>
            <person name="Copeland A."/>
            <person name="Barry K.W."/>
            <person name="Cichocki N."/>
            <person name="Veneault-Fourrey C."/>
            <person name="LaButti K."/>
            <person name="Lindquist E.A."/>
            <person name="Lipzen A."/>
            <person name="Lundell T."/>
            <person name="Morin E."/>
            <person name="Murat C."/>
            <person name="Sun H."/>
            <person name="Tunlid A."/>
            <person name="Henrissat B."/>
            <person name="Grigoriev I.V."/>
            <person name="Hibbett D.S."/>
            <person name="Martin F."/>
            <person name="Nordberg H.P."/>
            <person name="Cantor M.N."/>
            <person name="Hua S.X."/>
        </authorList>
    </citation>
    <scope>NUCLEOTIDE SEQUENCE [LARGE SCALE GENOMIC DNA]</scope>
    <source>
        <strain evidence="4 5">Zn</strain>
    </source>
</reference>
<evidence type="ECO:0008006" key="6">
    <source>
        <dbReference type="Google" id="ProtNLM"/>
    </source>
</evidence>
<dbReference type="InterPro" id="IPR036291">
    <property type="entry name" value="NAD(P)-bd_dom_sf"/>
</dbReference>
<protein>
    <recommendedName>
        <fullName evidence="6">Gfo/Idh/MocA-like oxidoreductase N-terminal domain-containing protein</fullName>
    </recommendedName>
</protein>
<dbReference type="Pfam" id="PF01408">
    <property type="entry name" value="GFO_IDH_MocA"/>
    <property type="match status" value="1"/>
</dbReference>
<organism evidence="4 5">
    <name type="scientific">Oidiodendron maius (strain Zn)</name>
    <dbReference type="NCBI Taxonomy" id="913774"/>
    <lineage>
        <taxon>Eukaryota</taxon>
        <taxon>Fungi</taxon>
        <taxon>Dikarya</taxon>
        <taxon>Ascomycota</taxon>
        <taxon>Pezizomycotina</taxon>
        <taxon>Leotiomycetes</taxon>
        <taxon>Leotiomycetes incertae sedis</taxon>
        <taxon>Myxotrichaceae</taxon>
        <taxon>Oidiodendron</taxon>
    </lineage>
</organism>
<dbReference type="OrthoDB" id="64915at2759"/>
<comment type="similarity">
    <text evidence="1">Belongs to the Gfo/Idh/MocA family.</text>
</comment>
<accession>A0A0C3CV25</accession>
<sequence>MAKIALLGGGLYPKEAYLPSLHAISANLVAVYSRSLKTATECVEEAKRFPGLVSSTTGVYNDEQPGNGIDMLLNRNDVEAVIISLPTLVQPGLALKALAAGKHVLMEKPMAKDVEASEALIAEYEAKYKPKGLILSVAEQFRYDAGHEKARQIIASGVVGNLISVHARIWQCIVPGNKWYETEWRKKPQYQGGFLLDGGVHFVAFIRYVSSDEIVETASFAKQTLEYLPPLDTVQAALKFRSGALGTLSMSFASAKDEYSYIFIGSKGSLTATGEGGGTRLVVEDASGKAVSDELVKSTDTYKTLFSSFLNAIETGNCDARGSPSQALSDIAVVESICKGGSKIKLYT</sequence>
<dbReference type="SUPFAM" id="SSF51735">
    <property type="entry name" value="NAD(P)-binding Rossmann-fold domains"/>
    <property type="match status" value="1"/>
</dbReference>
<dbReference type="FunCoup" id="A0A0C3CV25">
    <property type="interactions" value="295"/>
</dbReference>
<gene>
    <name evidence="4" type="ORF">OIDMADRAFT_40668</name>
</gene>
<dbReference type="HOGENOM" id="CLU_023194_3_1_1"/>
<dbReference type="GO" id="GO:0016491">
    <property type="term" value="F:oxidoreductase activity"/>
    <property type="evidence" value="ECO:0007669"/>
    <property type="project" value="TreeGrafter"/>
</dbReference>